<evidence type="ECO:0008006" key="2">
    <source>
        <dbReference type="Google" id="ProtNLM"/>
    </source>
</evidence>
<proteinExistence type="predicted"/>
<evidence type="ECO:0000313" key="1">
    <source>
        <dbReference type="EMBL" id="QHT26289.1"/>
    </source>
</evidence>
<protein>
    <recommendedName>
        <fullName evidence="2">MORN repeat-containing protein</fullName>
    </recommendedName>
</protein>
<name>A0A6C0EDE6_9ZZZZ</name>
<dbReference type="Gene3D" id="2.20.110.10">
    <property type="entry name" value="Histone H3 K4-specific methyltransferase SET7/9 N-terminal domain"/>
    <property type="match status" value="1"/>
</dbReference>
<accession>A0A6C0EDE6</accession>
<reference evidence="1" key="1">
    <citation type="journal article" date="2020" name="Nature">
        <title>Giant virus diversity and host interactions through global metagenomics.</title>
        <authorList>
            <person name="Schulz F."/>
            <person name="Roux S."/>
            <person name="Paez-Espino D."/>
            <person name="Jungbluth S."/>
            <person name="Walsh D.A."/>
            <person name="Denef V.J."/>
            <person name="McMahon K.D."/>
            <person name="Konstantinidis K.T."/>
            <person name="Eloe-Fadrosh E.A."/>
            <person name="Kyrpides N.C."/>
            <person name="Woyke T."/>
        </authorList>
    </citation>
    <scope>NUCLEOTIDE SEQUENCE</scope>
    <source>
        <strain evidence="1">GVMAG-M-3300023179-27</strain>
    </source>
</reference>
<dbReference type="AlphaFoldDB" id="A0A6C0EDE6"/>
<dbReference type="EMBL" id="MN739783">
    <property type="protein sequence ID" value="QHT26289.1"/>
    <property type="molecule type" value="Genomic_DNA"/>
</dbReference>
<sequence>MDVYASVNFLWIVVMEPTFDCLNDENRTDIYSPSHAKYRGTKFMVKKIMHKIDNTVIRSMRDNETGNTFTVGEVVINNINPIIYYKSVSVAYCVGLGRREARYTGQINSWRDNGEPYAEFQLVKGTIEGICRYYIDDTVCSEVEFKNGMADGFCIQKYKTGETCSTGYFMKGEKFGDWNTYDKKGNVVKIEKYHDGHIINTLVCVNL</sequence>
<dbReference type="SUPFAM" id="SSF82185">
    <property type="entry name" value="Histone H3 K4-specific methyltransferase SET7/9 N-terminal domain"/>
    <property type="match status" value="1"/>
</dbReference>
<organism evidence="1">
    <name type="scientific">viral metagenome</name>
    <dbReference type="NCBI Taxonomy" id="1070528"/>
    <lineage>
        <taxon>unclassified sequences</taxon>
        <taxon>metagenomes</taxon>
        <taxon>organismal metagenomes</taxon>
    </lineage>
</organism>